<accession>A0A1R1C065</accession>
<dbReference type="Gene3D" id="3.40.50.1980">
    <property type="entry name" value="Nitrogenase molybdenum iron protein domain"/>
    <property type="match status" value="1"/>
</dbReference>
<proteinExistence type="predicted"/>
<evidence type="ECO:0000313" key="3">
    <source>
        <dbReference type="EMBL" id="OMF15520.1"/>
    </source>
</evidence>
<evidence type="ECO:0000313" key="4">
    <source>
        <dbReference type="Proteomes" id="UP000187134"/>
    </source>
</evidence>
<dbReference type="EMBL" id="MRTJ01000002">
    <property type="protein sequence ID" value="OMF15520.1"/>
    <property type="molecule type" value="Genomic_DNA"/>
</dbReference>
<gene>
    <name evidence="3" type="ORF">BK131_11710</name>
</gene>
<dbReference type="AlphaFoldDB" id="A0A1R1C065"/>
<feature type="signal peptide" evidence="2">
    <location>
        <begin position="1"/>
        <end position="18"/>
    </location>
</feature>
<name>A0A1R1C065_PAEAM</name>
<keyword evidence="2" id="KW-0732">Signal</keyword>
<reference evidence="3 4" key="1">
    <citation type="submission" date="2016-11" db="EMBL/GenBank/DDBJ databases">
        <title>Paenibacillus species isolates.</title>
        <authorList>
            <person name="Beno S.M."/>
        </authorList>
    </citation>
    <scope>NUCLEOTIDE SEQUENCE [LARGE SCALE GENOMIC DNA]</scope>
    <source>
        <strain evidence="3 4">FSL H8-0246</strain>
    </source>
</reference>
<dbReference type="SUPFAM" id="SSF53807">
    <property type="entry name" value="Helical backbone' metal receptor"/>
    <property type="match status" value="1"/>
</dbReference>
<evidence type="ECO:0000256" key="1">
    <source>
        <dbReference type="SAM" id="MobiDB-lite"/>
    </source>
</evidence>
<dbReference type="RefSeq" id="WP_076331711.1">
    <property type="nucleotide sequence ID" value="NZ_MRTJ01000002.1"/>
</dbReference>
<sequence>MKKWIVIIWIAALLTLNAGCGTDAQQEQVSSSPAAGDKQQNETNTGDSDQAASPYLTFHDLNGATVTLEKKPERIVILNNELTELFYQVGGEAFGIATSAGVDIPAEAADVKQVSLIKQHQSGGSPSIKT</sequence>
<evidence type="ECO:0000256" key="2">
    <source>
        <dbReference type="SAM" id="SignalP"/>
    </source>
</evidence>
<feature type="region of interest" description="Disordered" evidence="1">
    <location>
        <begin position="25"/>
        <end position="54"/>
    </location>
</feature>
<feature type="compositionally biased region" description="Polar residues" evidence="1">
    <location>
        <begin position="41"/>
        <end position="51"/>
    </location>
</feature>
<dbReference type="Proteomes" id="UP000187134">
    <property type="component" value="Unassembled WGS sequence"/>
</dbReference>
<comment type="caution">
    <text evidence="3">The sequence shown here is derived from an EMBL/GenBank/DDBJ whole genome shotgun (WGS) entry which is preliminary data.</text>
</comment>
<dbReference type="OrthoDB" id="9816357at2"/>
<organism evidence="3 4">
    <name type="scientific">Paenibacillus amylolyticus</name>
    <dbReference type="NCBI Taxonomy" id="1451"/>
    <lineage>
        <taxon>Bacteria</taxon>
        <taxon>Bacillati</taxon>
        <taxon>Bacillota</taxon>
        <taxon>Bacilli</taxon>
        <taxon>Bacillales</taxon>
        <taxon>Paenibacillaceae</taxon>
        <taxon>Paenibacillus</taxon>
    </lineage>
</organism>
<feature type="chain" id="PRO_5039199576" evidence="2">
    <location>
        <begin position="19"/>
        <end position="130"/>
    </location>
</feature>
<protein>
    <submittedName>
        <fullName evidence="3">Uncharacterized protein</fullName>
    </submittedName>
</protein>